<proteinExistence type="predicted"/>
<name>A0A6N4E4S0_9GAMM</name>
<evidence type="ECO:0000313" key="1">
    <source>
        <dbReference type="EMBL" id="PUE05563.1"/>
    </source>
</evidence>
<gene>
    <name evidence="1" type="ORF">C3L24_00910</name>
</gene>
<dbReference type="EMBL" id="PQCO01000065">
    <property type="protein sequence ID" value="PUE05563.1"/>
    <property type="molecule type" value="Genomic_DNA"/>
</dbReference>
<organism evidence="1 2">
    <name type="scientific">Candidatus Sedimenticola endophacoides</name>
    <dbReference type="NCBI Taxonomy" id="2548426"/>
    <lineage>
        <taxon>Bacteria</taxon>
        <taxon>Pseudomonadati</taxon>
        <taxon>Pseudomonadota</taxon>
        <taxon>Gammaproteobacteria</taxon>
        <taxon>Chromatiales</taxon>
        <taxon>Sedimenticolaceae</taxon>
        <taxon>Sedimenticola</taxon>
    </lineage>
</organism>
<comment type="caution">
    <text evidence="1">The sequence shown here is derived from an EMBL/GenBank/DDBJ whole genome shotgun (WGS) entry which is preliminary data.</text>
</comment>
<sequence length="75" mass="8940">MFQRMRFRLAISAERYLRYYRGRARSVQAVLEDGRQVRFPASALRPFVTHEGIHGCFELTLDERNRLLGLRRLSE</sequence>
<dbReference type="Proteomes" id="UP000250928">
    <property type="component" value="Unassembled WGS sequence"/>
</dbReference>
<reference evidence="1 2" key="1">
    <citation type="submission" date="2018-01" db="EMBL/GenBank/DDBJ databases">
        <title>Novel co-symbiosis in the lucinid bivalve Phacoides pectinatus.</title>
        <authorList>
            <person name="Lim S.J."/>
            <person name="Davis B.G."/>
            <person name="Gill D.E."/>
            <person name="Engel A.S."/>
            <person name="Anderson L.C."/>
            <person name="Campbell B.J."/>
        </authorList>
    </citation>
    <scope>NUCLEOTIDE SEQUENCE [LARGE SCALE GENOMIC DNA]</scope>
    <source>
        <strain evidence="1">N3_P5</strain>
    </source>
</reference>
<dbReference type="Pfam" id="PF11197">
    <property type="entry name" value="DUF2835"/>
    <property type="match status" value="1"/>
</dbReference>
<accession>A0A6N4E4S0</accession>
<dbReference type="AlphaFoldDB" id="A0A6N4E4S0"/>
<protein>
    <submittedName>
        <fullName evidence="1">DUF2835 domain-containing protein</fullName>
    </submittedName>
</protein>
<evidence type="ECO:0000313" key="2">
    <source>
        <dbReference type="Proteomes" id="UP000250928"/>
    </source>
</evidence>
<dbReference type="InterPro" id="IPR021363">
    <property type="entry name" value="DUF2835"/>
</dbReference>